<keyword evidence="3 7" id="KW-0812">Transmembrane</keyword>
<dbReference type="PANTHER" id="PTHR34390">
    <property type="entry name" value="UPF0442 PROTEIN YJJB-RELATED"/>
    <property type="match status" value="1"/>
</dbReference>
<dbReference type="InterPro" id="IPR050539">
    <property type="entry name" value="ThrE_Dicarb/AminoAcid_Exp"/>
</dbReference>
<comment type="subcellular location">
    <subcellularLocation>
        <location evidence="1">Cell membrane</location>
        <topology evidence="1">Multi-pass membrane protein</topology>
    </subcellularLocation>
</comment>
<reference evidence="10" key="1">
    <citation type="journal article" date="2019" name="Int. J. Syst. Evol. Microbiol.">
        <title>The Global Catalogue of Microorganisms (GCM) 10K type strain sequencing project: providing services to taxonomists for standard genome sequencing and annotation.</title>
        <authorList>
            <consortium name="The Broad Institute Genomics Platform"/>
            <consortium name="The Broad Institute Genome Sequencing Center for Infectious Disease"/>
            <person name="Wu L."/>
            <person name="Ma J."/>
        </authorList>
    </citation>
    <scope>NUCLEOTIDE SEQUENCE [LARGE SCALE GENOMIC DNA]</scope>
    <source>
        <strain evidence="10">CGMCC 1.12376</strain>
    </source>
</reference>
<dbReference type="Pfam" id="PF06738">
    <property type="entry name" value="ThrE"/>
    <property type="match status" value="1"/>
</dbReference>
<feature type="transmembrane region" description="Helical" evidence="7">
    <location>
        <begin position="197"/>
        <end position="218"/>
    </location>
</feature>
<evidence type="ECO:0000256" key="5">
    <source>
        <dbReference type="ARBA" id="ARBA00023136"/>
    </source>
</evidence>
<feature type="domain" description="Threonine/serine exporter-like N-terminal" evidence="8">
    <location>
        <begin position="13"/>
        <end position="249"/>
    </location>
</feature>
<dbReference type="RefSeq" id="WP_379598836.1">
    <property type="nucleotide sequence ID" value="NZ_JBHUDE010000155.1"/>
</dbReference>
<comment type="caution">
    <text evidence="9">The sequence shown here is derived from an EMBL/GenBank/DDBJ whole genome shotgun (WGS) entry which is preliminary data.</text>
</comment>
<evidence type="ECO:0000256" key="1">
    <source>
        <dbReference type="ARBA" id="ARBA00004651"/>
    </source>
</evidence>
<feature type="transmembrane region" description="Helical" evidence="7">
    <location>
        <begin position="167"/>
        <end position="185"/>
    </location>
</feature>
<gene>
    <name evidence="9" type="ORF">ACFSBH_17330</name>
</gene>
<evidence type="ECO:0000256" key="7">
    <source>
        <dbReference type="SAM" id="Phobius"/>
    </source>
</evidence>
<sequence>MINAKERASIEKVCMIAGKIMLMSGAETHRVEDTMHRMARAFGVESAQVHATPTGINFSTGVAEMNSFLRISKRPTDLNKIAEVNNISRRVTAGELDMDEAYVLLREIELAAPGYTPWVQIVAAALVSGCFAIMFKGEWIDFLPACLAGGLGFVVMFYMDRLLEIRFLAEFFAAFVIGVSSYLFVSNGFGMELSKVIIGAVMPLVPGLHITNAIRDLVAGHLISGISKGIEATLTAFAIGAGVSLIFAFV</sequence>
<dbReference type="InterPro" id="IPR010619">
    <property type="entry name" value="ThrE-like_N"/>
</dbReference>
<accession>A0ABW4HUR0</accession>
<name>A0ABW4HUR0_9BACI</name>
<protein>
    <submittedName>
        <fullName evidence="9">Threonine/serine exporter family protein</fullName>
    </submittedName>
</protein>
<dbReference type="Proteomes" id="UP001597221">
    <property type="component" value="Unassembled WGS sequence"/>
</dbReference>
<feature type="transmembrane region" description="Helical" evidence="7">
    <location>
        <begin position="142"/>
        <end position="160"/>
    </location>
</feature>
<evidence type="ECO:0000256" key="2">
    <source>
        <dbReference type="ARBA" id="ARBA00022475"/>
    </source>
</evidence>
<evidence type="ECO:0000259" key="8">
    <source>
        <dbReference type="Pfam" id="PF06738"/>
    </source>
</evidence>
<comment type="similarity">
    <text evidence="6">Belongs to the ThrE exporter (TC 2.A.79) family.</text>
</comment>
<evidence type="ECO:0000313" key="10">
    <source>
        <dbReference type="Proteomes" id="UP001597221"/>
    </source>
</evidence>
<evidence type="ECO:0000313" key="9">
    <source>
        <dbReference type="EMBL" id="MFD1609383.1"/>
    </source>
</evidence>
<dbReference type="EMBL" id="JBHUDE010000155">
    <property type="protein sequence ID" value="MFD1609383.1"/>
    <property type="molecule type" value="Genomic_DNA"/>
</dbReference>
<evidence type="ECO:0000256" key="4">
    <source>
        <dbReference type="ARBA" id="ARBA00022989"/>
    </source>
</evidence>
<organism evidence="9 10">
    <name type="scientific">Oceanobacillus luteolus</name>
    <dbReference type="NCBI Taxonomy" id="1274358"/>
    <lineage>
        <taxon>Bacteria</taxon>
        <taxon>Bacillati</taxon>
        <taxon>Bacillota</taxon>
        <taxon>Bacilli</taxon>
        <taxon>Bacillales</taxon>
        <taxon>Bacillaceae</taxon>
        <taxon>Oceanobacillus</taxon>
    </lineage>
</organism>
<keyword evidence="4 7" id="KW-1133">Transmembrane helix</keyword>
<keyword evidence="10" id="KW-1185">Reference proteome</keyword>
<keyword evidence="5 7" id="KW-0472">Membrane</keyword>
<proteinExistence type="inferred from homology"/>
<feature type="transmembrane region" description="Helical" evidence="7">
    <location>
        <begin position="230"/>
        <end position="249"/>
    </location>
</feature>
<evidence type="ECO:0000256" key="3">
    <source>
        <dbReference type="ARBA" id="ARBA00022692"/>
    </source>
</evidence>
<evidence type="ECO:0000256" key="6">
    <source>
        <dbReference type="ARBA" id="ARBA00034125"/>
    </source>
</evidence>
<keyword evidence="2" id="KW-1003">Cell membrane</keyword>
<dbReference type="PANTHER" id="PTHR34390:SF2">
    <property type="entry name" value="SUCCINATE TRANSPORTER SUBUNIT YJJP-RELATED"/>
    <property type="match status" value="1"/>
</dbReference>